<comment type="caution">
    <text evidence="2">The sequence shown here is derived from an EMBL/GenBank/DDBJ whole genome shotgun (WGS) entry which is preliminary data.</text>
</comment>
<evidence type="ECO:0000313" key="3">
    <source>
        <dbReference type="Proteomes" id="UP000070133"/>
    </source>
</evidence>
<protein>
    <submittedName>
        <fullName evidence="2">Uncharacterized protein</fullName>
    </submittedName>
</protein>
<feature type="region of interest" description="Disordered" evidence="1">
    <location>
        <begin position="71"/>
        <end position="120"/>
    </location>
</feature>
<organism evidence="2 3">
    <name type="scientific">Pseudocercospora eumusae</name>
    <dbReference type="NCBI Taxonomy" id="321146"/>
    <lineage>
        <taxon>Eukaryota</taxon>
        <taxon>Fungi</taxon>
        <taxon>Dikarya</taxon>
        <taxon>Ascomycota</taxon>
        <taxon>Pezizomycotina</taxon>
        <taxon>Dothideomycetes</taxon>
        <taxon>Dothideomycetidae</taxon>
        <taxon>Mycosphaerellales</taxon>
        <taxon>Mycosphaerellaceae</taxon>
        <taxon>Pseudocercospora</taxon>
    </lineage>
</organism>
<proteinExistence type="predicted"/>
<accession>A0A139GVZ9</accession>
<name>A0A139GVZ9_9PEZI</name>
<evidence type="ECO:0000256" key="1">
    <source>
        <dbReference type="SAM" id="MobiDB-lite"/>
    </source>
</evidence>
<dbReference type="EMBL" id="LFZN01000295">
    <property type="protein sequence ID" value="KXS94385.1"/>
    <property type="molecule type" value="Genomic_DNA"/>
</dbReference>
<sequence>MQARRGDNKAGLSLRIVYERPRSSPSAVTVSTLLSVGTSPCFLISRTKHPLQIGFFNLHYLSSTRACSLPPPNSTQTNMFYHPRDPQKDDGTSRWERLSGPAAMEIKSSREAGHSREILH</sequence>
<gene>
    <name evidence="2" type="ORF">AC578_6583</name>
</gene>
<feature type="compositionally biased region" description="Basic and acidic residues" evidence="1">
    <location>
        <begin position="107"/>
        <end position="120"/>
    </location>
</feature>
<dbReference type="AlphaFoldDB" id="A0A139GVZ9"/>
<feature type="compositionally biased region" description="Basic and acidic residues" evidence="1">
    <location>
        <begin position="82"/>
        <end position="97"/>
    </location>
</feature>
<keyword evidence="3" id="KW-1185">Reference proteome</keyword>
<reference evidence="2 3" key="1">
    <citation type="submission" date="2015-07" db="EMBL/GenBank/DDBJ databases">
        <title>Comparative genomics of the Sigatoka disease complex on banana suggests a link between parallel evolutionary changes in Pseudocercospora fijiensis and Pseudocercospora eumusae and increased virulence on the banana host.</title>
        <authorList>
            <person name="Chang T.-C."/>
            <person name="Salvucci A."/>
            <person name="Crous P.W."/>
            <person name="Stergiopoulos I."/>
        </authorList>
    </citation>
    <scope>NUCLEOTIDE SEQUENCE [LARGE SCALE GENOMIC DNA]</scope>
    <source>
        <strain evidence="2 3">CBS 114824</strain>
    </source>
</reference>
<dbReference type="Proteomes" id="UP000070133">
    <property type="component" value="Unassembled WGS sequence"/>
</dbReference>
<evidence type="ECO:0000313" key="2">
    <source>
        <dbReference type="EMBL" id="KXS94385.1"/>
    </source>
</evidence>